<sequence length="235" mass="26162">MKLLHNESGSFTLEATLVFPILLMIIVIVILFVCYIYEKAVLYGAASVTSEQTAFLWDNSYRNIRTGLAGEGEYDGLYWRIKDDELVQSLFGLGESDDADAMVPIGSSSSSGSNKADNHTNSLVENKLMRTTQHLEGVLFGENRYTRKLTSRFVETALRTPMESNVLRRLDDHYEQASLASSIIVDPVEFIRTVDLVRYYTSKLGSGEGGSSASKKKEAGRVLAQTMEQSPQPKR</sequence>
<accession>A0ABR8MQD6</accession>
<evidence type="ECO:0000313" key="4">
    <source>
        <dbReference type="Proteomes" id="UP000609346"/>
    </source>
</evidence>
<evidence type="ECO:0000313" key="3">
    <source>
        <dbReference type="EMBL" id="MBD3917256.1"/>
    </source>
</evidence>
<comment type="caution">
    <text evidence="3">The sequence shown here is derived from an EMBL/GenBank/DDBJ whole genome shotgun (WGS) entry which is preliminary data.</text>
</comment>
<organism evidence="3 4">
    <name type="scientific">Paenibacillus terricola</name>
    <dbReference type="NCBI Taxonomy" id="2763503"/>
    <lineage>
        <taxon>Bacteria</taxon>
        <taxon>Bacillati</taxon>
        <taxon>Bacillota</taxon>
        <taxon>Bacilli</taxon>
        <taxon>Bacillales</taxon>
        <taxon>Paenibacillaceae</taxon>
        <taxon>Paenibacillus</taxon>
    </lineage>
</organism>
<dbReference type="EMBL" id="JACXZA010000001">
    <property type="protein sequence ID" value="MBD3917256.1"/>
    <property type="molecule type" value="Genomic_DNA"/>
</dbReference>
<keyword evidence="2" id="KW-0812">Transmembrane</keyword>
<reference evidence="3 4" key="1">
    <citation type="submission" date="2020-09" db="EMBL/GenBank/DDBJ databases">
        <title>Paenibacillus sp. strain PR3 16S rRNA gene Genome sequencing and assembly.</title>
        <authorList>
            <person name="Kim J."/>
        </authorList>
    </citation>
    <scope>NUCLEOTIDE SEQUENCE [LARGE SCALE GENOMIC DNA]</scope>
    <source>
        <strain evidence="3 4">PR3</strain>
    </source>
</reference>
<proteinExistence type="predicted"/>
<feature type="region of interest" description="Disordered" evidence="1">
    <location>
        <begin position="204"/>
        <end position="235"/>
    </location>
</feature>
<evidence type="ECO:0000256" key="1">
    <source>
        <dbReference type="SAM" id="MobiDB-lite"/>
    </source>
</evidence>
<protein>
    <submittedName>
        <fullName evidence="3">Pilus assembly protein</fullName>
    </submittedName>
</protein>
<name>A0ABR8MQD6_9BACL</name>
<keyword evidence="2" id="KW-0472">Membrane</keyword>
<feature type="transmembrane region" description="Helical" evidence="2">
    <location>
        <begin position="17"/>
        <end position="37"/>
    </location>
</feature>
<feature type="compositionally biased region" description="Polar residues" evidence="1">
    <location>
        <begin position="226"/>
        <end position="235"/>
    </location>
</feature>
<evidence type="ECO:0000256" key="2">
    <source>
        <dbReference type="SAM" id="Phobius"/>
    </source>
</evidence>
<gene>
    <name evidence="3" type="ORF">H8B09_00700</name>
</gene>
<keyword evidence="2" id="KW-1133">Transmembrane helix</keyword>
<keyword evidence="4" id="KW-1185">Reference proteome</keyword>
<dbReference type="Proteomes" id="UP000609346">
    <property type="component" value="Unassembled WGS sequence"/>
</dbReference>
<dbReference type="RefSeq" id="WP_191201574.1">
    <property type="nucleotide sequence ID" value="NZ_JACXZA010000001.1"/>
</dbReference>